<dbReference type="RefSeq" id="WP_147341058.1">
    <property type="nucleotide sequence ID" value="NZ_QURH01000159.1"/>
</dbReference>
<dbReference type="InterPro" id="IPR051447">
    <property type="entry name" value="Lipoprotein-release_system"/>
</dbReference>
<feature type="domain" description="ABC3 transporter permease C-terminal" evidence="8">
    <location>
        <begin position="482"/>
        <end position="598"/>
    </location>
</feature>
<evidence type="ECO:0000256" key="5">
    <source>
        <dbReference type="ARBA" id="ARBA00022989"/>
    </source>
</evidence>
<feature type="non-terminal residue" evidence="9">
    <location>
        <position position="1"/>
    </location>
</feature>
<comment type="subcellular location">
    <subcellularLocation>
        <location evidence="1">Cell membrane</location>
        <topology evidence="1">Multi-pass membrane protein</topology>
    </subcellularLocation>
</comment>
<evidence type="ECO:0000256" key="2">
    <source>
        <dbReference type="ARBA" id="ARBA00005236"/>
    </source>
</evidence>
<comment type="caution">
    <text evidence="9">The sequence shown here is derived from an EMBL/GenBank/DDBJ whole genome shotgun (WGS) entry which is preliminary data.</text>
</comment>
<reference evidence="9 10" key="1">
    <citation type="submission" date="2018-08" db="EMBL/GenBank/DDBJ databases">
        <title>Actinomadura jelena sp. nov., a novel Actinomycete isolated from soil in Chad.</title>
        <authorList>
            <person name="Shi L."/>
        </authorList>
    </citation>
    <scope>NUCLEOTIDE SEQUENCE [LARGE SCALE GENOMIC DNA]</scope>
    <source>
        <strain evidence="9 10">NEAU-G17</strain>
    </source>
</reference>
<accession>A0A372JQ00</accession>
<dbReference type="PANTHER" id="PTHR30489">
    <property type="entry name" value="LIPOPROTEIN-RELEASING SYSTEM TRANSMEMBRANE PROTEIN LOLE"/>
    <property type="match status" value="1"/>
</dbReference>
<sequence>FTARGRGLAPALGARQVARRPLRYAGPALLLVLAMAVGVLSATTMSTWRRSQLDQADFRAATDVRVTEPPGDLALGPLGRGGRYASLPGVRTAVPVARQAATYGTAEGALLAADTRKLPAALRVRPELVRSLRLGALAAARPPSHLMELPGRPTKLALDLRLTSRGSPPDLGSGGFFGPWVPDDGAFGVTAILTDARGVSRPVDLKGLRANGRTQSLSVEIASLAGPGGALSYPLSLRGLRWLDSENPNHGPLRLEVLGVRGEGPGGGPGRLPSGGTWDQWWDDGTGYTGKARTIRTNQRPGVLLTSEIPQTELSGYPPSSPTARVTMLVARGDGPPHDNDQGPQPMPTVPGVISRSLADRSHAKVGDSIELNLARGRQPVRVVGIAPALPGLDAGEDGTLVDLQTLADKWQATGATTDTAADPDEWWLSVSDAGSGPAVAAVRGREGMGDVTAERVRLRTELRDAPLAASLQGALLLGFGAALAFTLIAFIVNAAVAVRERSREFTVLRALGLHQRQVSGMLAVEQAILVGLGLVGGLVLGLAVAKLVVPHIVLTVQAAPPYPPVRLIVPWLAVLALALGVAAMLGAVLLAVIQVLRRRGLGGDLRAGEDR</sequence>
<proteinExistence type="inferred from homology"/>
<evidence type="ECO:0000259" key="8">
    <source>
        <dbReference type="Pfam" id="PF02687"/>
    </source>
</evidence>
<feature type="transmembrane region" description="Helical" evidence="7">
    <location>
        <begin position="520"/>
        <end position="549"/>
    </location>
</feature>
<comment type="similarity">
    <text evidence="2">Belongs to the ABC-4 integral membrane protein family. LolC/E subfamily.</text>
</comment>
<evidence type="ECO:0000313" key="10">
    <source>
        <dbReference type="Proteomes" id="UP000261811"/>
    </source>
</evidence>
<feature type="transmembrane region" description="Helical" evidence="7">
    <location>
        <begin position="28"/>
        <end position="48"/>
    </location>
</feature>
<dbReference type="InterPro" id="IPR003838">
    <property type="entry name" value="ABC3_permease_C"/>
</dbReference>
<dbReference type="PANTHER" id="PTHR30489:SF0">
    <property type="entry name" value="LIPOPROTEIN-RELEASING SYSTEM TRANSMEMBRANE PROTEIN LOLE"/>
    <property type="match status" value="1"/>
</dbReference>
<dbReference type="Pfam" id="PF02687">
    <property type="entry name" value="FtsX"/>
    <property type="match status" value="1"/>
</dbReference>
<dbReference type="GO" id="GO:0098797">
    <property type="term" value="C:plasma membrane protein complex"/>
    <property type="evidence" value="ECO:0007669"/>
    <property type="project" value="TreeGrafter"/>
</dbReference>
<keyword evidence="3" id="KW-1003">Cell membrane</keyword>
<dbReference type="Proteomes" id="UP000261811">
    <property type="component" value="Unassembled WGS sequence"/>
</dbReference>
<keyword evidence="10" id="KW-1185">Reference proteome</keyword>
<feature type="transmembrane region" description="Helical" evidence="7">
    <location>
        <begin position="569"/>
        <end position="597"/>
    </location>
</feature>
<evidence type="ECO:0000256" key="6">
    <source>
        <dbReference type="ARBA" id="ARBA00023136"/>
    </source>
</evidence>
<evidence type="ECO:0000256" key="7">
    <source>
        <dbReference type="SAM" id="Phobius"/>
    </source>
</evidence>
<gene>
    <name evidence="9" type="ORF">DZF91_08390</name>
</gene>
<dbReference type="GO" id="GO:0044874">
    <property type="term" value="P:lipoprotein localization to outer membrane"/>
    <property type="evidence" value="ECO:0007669"/>
    <property type="project" value="TreeGrafter"/>
</dbReference>
<dbReference type="OrthoDB" id="5101691at2"/>
<dbReference type="AlphaFoldDB" id="A0A372JQ00"/>
<evidence type="ECO:0000313" key="9">
    <source>
        <dbReference type="EMBL" id="RFU42101.1"/>
    </source>
</evidence>
<name>A0A372JQ00_9ACTN</name>
<evidence type="ECO:0000256" key="1">
    <source>
        <dbReference type="ARBA" id="ARBA00004651"/>
    </source>
</evidence>
<keyword evidence="5 7" id="KW-1133">Transmembrane helix</keyword>
<feature type="transmembrane region" description="Helical" evidence="7">
    <location>
        <begin position="475"/>
        <end position="499"/>
    </location>
</feature>
<evidence type="ECO:0000256" key="3">
    <source>
        <dbReference type="ARBA" id="ARBA00022475"/>
    </source>
</evidence>
<keyword evidence="4 7" id="KW-0812">Transmembrane</keyword>
<evidence type="ECO:0000256" key="4">
    <source>
        <dbReference type="ARBA" id="ARBA00022692"/>
    </source>
</evidence>
<dbReference type="EMBL" id="QURH01000159">
    <property type="protein sequence ID" value="RFU42101.1"/>
    <property type="molecule type" value="Genomic_DNA"/>
</dbReference>
<organism evidence="9 10">
    <name type="scientific">Actinomadura logoneensis</name>
    <dbReference type="NCBI Taxonomy" id="2293572"/>
    <lineage>
        <taxon>Bacteria</taxon>
        <taxon>Bacillati</taxon>
        <taxon>Actinomycetota</taxon>
        <taxon>Actinomycetes</taxon>
        <taxon>Streptosporangiales</taxon>
        <taxon>Thermomonosporaceae</taxon>
        <taxon>Actinomadura</taxon>
    </lineage>
</organism>
<protein>
    <submittedName>
        <fullName evidence="9">ABC transporter permease</fullName>
    </submittedName>
</protein>
<keyword evidence="6 7" id="KW-0472">Membrane</keyword>